<dbReference type="EMBL" id="JBHTOG010000026">
    <property type="protein sequence ID" value="MFD1432167.1"/>
    <property type="molecule type" value="Genomic_DNA"/>
</dbReference>
<proteinExistence type="predicted"/>
<dbReference type="Proteomes" id="UP001597192">
    <property type="component" value="Unassembled WGS sequence"/>
</dbReference>
<sequence length="273" mass="31378">MAIPKQIITLYGWIIDIVKADMIDPVTSHVTSGVFLEIGADWMQARPDEPRLPIDSIIVYVDVTPALLRRDIFRIDIGGMNSFTGKVATAYLTTTVSQTKWRLTHQIAISKELRLFEASWLGRLKQSKDLSPRNLARLDGLYLRFKKSELTLDQLYDLQTKITKPYRGSLPHELIAKRRAELSLIAADDAQNGAPVPLLINTKPGNWLYQAKLDGWIDPYFMEESNLDYETKLAHLIERLQGEVTYRERHHVPFFEEGDLPPDLEQHHYQPRS</sequence>
<keyword evidence="2" id="KW-1185">Reference proteome</keyword>
<organism evidence="1 2">
    <name type="scientific">Lacticaseibacillus yichunensis</name>
    <dbReference type="NCBI Taxonomy" id="2486015"/>
    <lineage>
        <taxon>Bacteria</taxon>
        <taxon>Bacillati</taxon>
        <taxon>Bacillota</taxon>
        <taxon>Bacilli</taxon>
        <taxon>Lactobacillales</taxon>
        <taxon>Lactobacillaceae</taxon>
        <taxon>Lacticaseibacillus</taxon>
    </lineage>
</organism>
<accession>A0ABW4CPE5</accession>
<evidence type="ECO:0000313" key="2">
    <source>
        <dbReference type="Proteomes" id="UP001597192"/>
    </source>
</evidence>
<reference evidence="2" key="1">
    <citation type="journal article" date="2019" name="Int. J. Syst. Evol. Microbiol.">
        <title>The Global Catalogue of Microorganisms (GCM) 10K type strain sequencing project: providing services to taxonomists for standard genome sequencing and annotation.</title>
        <authorList>
            <consortium name="The Broad Institute Genomics Platform"/>
            <consortium name="The Broad Institute Genome Sequencing Center for Infectious Disease"/>
            <person name="Wu L."/>
            <person name="Ma J."/>
        </authorList>
    </citation>
    <scope>NUCLEOTIDE SEQUENCE [LARGE SCALE GENOMIC DNA]</scope>
    <source>
        <strain evidence="2">CCM 8947</strain>
    </source>
</reference>
<dbReference type="RefSeq" id="WP_125696774.1">
    <property type="nucleotide sequence ID" value="NZ_JBHTOG010000026.1"/>
</dbReference>
<gene>
    <name evidence="1" type="ORF">ACFQ47_05655</name>
</gene>
<name>A0ABW4CPE5_9LACO</name>
<protein>
    <submittedName>
        <fullName evidence="1">Uncharacterized protein</fullName>
    </submittedName>
</protein>
<comment type="caution">
    <text evidence="1">The sequence shown here is derived from an EMBL/GenBank/DDBJ whole genome shotgun (WGS) entry which is preliminary data.</text>
</comment>
<evidence type="ECO:0000313" key="1">
    <source>
        <dbReference type="EMBL" id="MFD1432167.1"/>
    </source>
</evidence>